<dbReference type="AlphaFoldDB" id="A0AAU8MXU8"/>
<dbReference type="PRINTS" id="PR00344">
    <property type="entry name" value="BCTRLSENSOR"/>
</dbReference>
<dbReference type="SUPFAM" id="SSF158472">
    <property type="entry name" value="HAMP domain-like"/>
    <property type="match status" value="1"/>
</dbReference>
<accession>A0AAU8MXU8</accession>
<dbReference type="Gene3D" id="3.30.565.10">
    <property type="entry name" value="Histidine kinase-like ATPase, C-terminal domain"/>
    <property type="match status" value="1"/>
</dbReference>
<sequence>MSRWRPWPRSTSARLALAVTVSFLLAFVLLGVGVHYAVSAMLTQDARELVRVDAAGLIELYRDDGRAALLSELRERIAGDEDPDAVYALTANDGRMIAGDYPRLPNHRRGARWIEFTERDGDGERRVVAQLQRLPDGSVLLTGTRTRSQDRFLALMLRTALIALAFAASLGALIGWLTSRWVSRRLRHLDDTAARVGRGELGLRATPDGSDDAFDRLARRFNAMLDRIEELLGGVRHATDHIAHDLRTPLTRLRNRLEELRARAQGETGARLDAAIAETDQLLQSFGALLRLARIEAQPPVHDEPVLDLAALVADAVELYTPIAAERGIALRAAAAAQARVRGDADQLFQLLVNLLDNAVKYAPPATEVEVALRRERDEIVLEIGDRGPGIPAADRERVFDRFQRLEAHRGSPGTGLGMSLVRAIAHRHGGRIALLDQAPGLRVRVSLANAD</sequence>
<evidence type="ECO:0000256" key="11">
    <source>
        <dbReference type="SAM" id="Phobius"/>
    </source>
</evidence>
<evidence type="ECO:0000256" key="10">
    <source>
        <dbReference type="ARBA" id="ARBA00023136"/>
    </source>
</evidence>
<keyword evidence="5" id="KW-0808">Transferase</keyword>
<evidence type="ECO:0000256" key="4">
    <source>
        <dbReference type="ARBA" id="ARBA00022553"/>
    </source>
</evidence>
<dbReference type="CDD" id="cd00075">
    <property type="entry name" value="HATPase"/>
    <property type="match status" value="1"/>
</dbReference>
<dbReference type="PANTHER" id="PTHR45436:SF8">
    <property type="entry name" value="HISTIDINE KINASE"/>
    <property type="match status" value="1"/>
</dbReference>
<dbReference type="SMART" id="SM00387">
    <property type="entry name" value="HATPase_c"/>
    <property type="match status" value="1"/>
</dbReference>
<gene>
    <name evidence="14" type="ORF">ABU614_11060</name>
</gene>
<dbReference type="Gene3D" id="6.10.340.10">
    <property type="match status" value="1"/>
</dbReference>
<evidence type="ECO:0000259" key="13">
    <source>
        <dbReference type="PROSITE" id="PS50885"/>
    </source>
</evidence>
<keyword evidence="10 11" id="KW-0472">Membrane</keyword>
<dbReference type="InterPro" id="IPR004358">
    <property type="entry name" value="Sig_transdc_His_kin-like_C"/>
</dbReference>
<evidence type="ECO:0000256" key="6">
    <source>
        <dbReference type="ARBA" id="ARBA00022692"/>
    </source>
</evidence>
<evidence type="ECO:0000256" key="3">
    <source>
        <dbReference type="ARBA" id="ARBA00012438"/>
    </source>
</evidence>
<dbReference type="InterPro" id="IPR036890">
    <property type="entry name" value="HATPase_C_sf"/>
</dbReference>
<feature type="transmembrane region" description="Helical" evidence="11">
    <location>
        <begin position="152"/>
        <end position="177"/>
    </location>
</feature>
<keyword evidence="6 11" id="KW-0812">Transmembrane</keyword>
<dbReference type="CDD" id="cd06225">
    <property type="entry name" value="HAMP"/>
    <property type="match status" value="1"/>
</dbReference>
<proteinExistence type="predicted"/>
<dbReference type="SUPFAM" id="SSF47384">
    <property type="entry name" value="Homodimeric domain of signal transducing histidine kinase"/>
    <property type="match status" value="1"/>
</dbReference>
<evidence type="ECO:0000259" key="12">
    <source>
        <dbReference type="PROSITE" id="PS50109"/>
    </source>
</evidence>
<evidence type="ECO:0000256" key="7">
    <source>
        <dbReference type="ARBA" id="ARBA00022777"/>
    </source>
</evidence>
<evidence type="ECO:0000256" key="9">
    <source>
        <dbReference type="ARBA" id="ARBA00023012"/>
    </source>
</evidence>
<dbReference type="InterPro" id="IPR003594">
    <property type="entry name" value="HATPase_dom"/>
</dbReference>
<dbReference type="Pfam" id="PF02518">
    <property type="entry name" value="HATPase_c"/>
    <property type="match status" value="1"/>
</dbReference>
<protein>
    <recommendedName>
        <fullName evidence="3">histidine kinase</fullName>
        <ecNumber evidence="3">2.7.13.3</ecNumber>
    </recommendedName>
</protein>
<dbReference type="RefSeq" id="WP_363800620.1">
    <property type="nucleotide sequence ID" value="NZ_CP159925.1"/>
</dbReference>
<comment type="catalytic activity">
    <reaction evidence="1">
        <text>ATP + protein L-histidine = ADP + protein N-phospho-L-histidine.</text>
        <dbReference type="EC" id="2.7.13.3"/>
    </reaction>
</comment>
<keyword evidence="4" id="KW-0597">Phosphoprotein</keyword>
<dbReference type="PANTHER" id="PTHR45436">
    <property type="entry name" value="SENSOR HISTIDINE KINASE YKOH"/>
    <property type="match status" value="1"/>
</dbReference>
<dbReference type="EC" id="2.7.13.3" evidence="3"/>
<dbReference type="GO" id="GO:0005886">
    <property type="term" value="C:plasma membrane"/>
    <property type="evidence" value="ECO:0007669"/>
    <property type="project" value="TreeGrafter"/>
</dbReference>
<feature type="domain" description="HAMP" evidence="13">
    <location>
        <begin position="180"/>
        <end position="233"/>
    </location>
</feature>
<dbReference type="Pfam" id="PF00512">
    <property type="entry name" value="HisKA"/>
    <property type="match status" value="1"/>
</dbReference>
<evidence type="ECO:0000256" key="1">
    <source>
        <dbReference type="ARBA" id="ARBA00000085"/>
    </source>
</evidence>
<dbReference type="InterPro" id="IPR036097">
    <property type="entry name" value="HisK_dim/P_sf"/>
</dbReference>
<dbReference type="Pfam" id="PF00672">
    <property type="entry name" value="HAMP"/>
    <property type="match status" value="1"/>
</dbReference>
<evidence type="ECO:0000256" key="5">
    <source>
        <dbReference type="ARBA" id="ARBA00022679"/>
    </source>
</evidence>
<dbReference type="EMBL" id="CP159925">
    <property type="protein sequence ID" value="XCO77291.1"/>
    <property type="molecule type" value="Genomic_DNA"/>
</dbReference>
<dbReference type="PROSITE" id="PS50885">
    <property type="entry name" value="HAMP"/>
    <property type="match status" value="1"/>
</dbReference>
<evidence type="ECO:0000313" key="14">
    <source>
        <dbReference type="EMBL" id="XCO77291.1"/>
    </source>
</evidence>
<dbReference type="InterPro" id="IPR050428">
    <property type="entry name" value="TCS_sensor_his_kinase"/>
</dbReference>
<dbReference type="SUPFAM" id="SSF55874">
    <property type="entry name" value="ATPase domain of HSP90 chaperone/DNA topoisomerase II/histidine kinase"/>
    <property type="match status" value="1"/>
</dbReference>
<reference evidence="14" key="1">
    <citation type="submission" date="2024-06" db="EMBL/GenBank/DDBJ databases">
        <authorList>
            <person name="Li S."/>
        </authorList>
    </citation>
    <scope>NUCLEOTIDE SEQUENCE</scope>
    <source>
        <strain evidence="14">SR10</strain>
    </source>
</reference>
<evidence type="ECO:0000256" key="8">
    <source>
        <dbReference type="ARBA" id="ARBA00022989"/>
    </source>
</evidence>
<evidence type="ECO:0000256" key="2">
    <source>
        <dbReference type="ARBA" id="ARBA00004370"/>
    </source>
</evidence>
<dbReference type="InterPro" id="IPR003661">
    <property type="entry name" value="HisK_dim/P_dom"/>
</dbReference>
<dbReference type="GO" id="GO:0000155">
    <property type="term" value="F:phosphorelay sensor kinase activity"/>
    <property type="evidence" value="ECO:0007669"/>
    <property type="project" value="InterPro"/>
</dbReference>
<dbReference type="PROSITE" id="PS50109">
    <property type="entry name" value="HIS_KIN"/>
    <property type="match status" value="1"/>
</dbReference>
<feature type="domain" description="Histidine kinase" evidence="12">
    <location>
        <begin position="241"/>
        <end position="452"/>
    </location>
</feature>
<dbReference type="InterPro" id="IPR003660">
    <property type="entry name" value="HAMP_dom"/>
</dbReference>
<dbReference type="SMART" id="SM00304">
    <property type="entry name" value="HAMP"/>
    <property type="match status" value="1"/>
</dbReference>
<keyword evidence="9" id="KW-0902">Two-component regulatory system</keyword>
<dbReference type="Gene3D" id="1.10.287.130">
    <property type="match status" value="1"/>
</dbReference>
<comment type="subcellular location">
    <subcellularLocation>
        <location evidence="2">Membrane</location>
    </subcellularLocation>
</comment>
<name>A0AAU8MXU8_9GAMM</name>
<keyword evidence="7 14" id="KW-0418">Kinase</keyword>
<dbReference type="CDD" id="cd00082">
    <property type="entry name" value="HisKA"/>
    <property type="match status" value="1"/>
</dbReference>
<organism evidence="14">
    <name type="scientific">Lysobacter firmicutimachus</name>
    <dbReference type="NCBI Taxonomy" id="1792846"/>
    <lineage>
        <taxon>Bacteria</taxon>
        <taxon>Pseudomonadati</taxon>
        <taxon>Pseudomonadota</taxon>
        <taxon>Gammaproteobacteria</taxon>
        <taxon>Lysobacterales</taxon>
        <taxon>Lysobacteraceae</taxon>
        <taxon>Lysobacter</taxon>
    </lineage>
</organism>
<dbReference type="InterPro" id="IPR005467">
    <property type="entry name" value="His_kinase_dom"/>
</dbReference>
<dbReference type="SMART" id="SM00388">
    <property type="entry name" value="HisKA"/>
    <property type="match status" value="1"/>
</dbReference>
<keyword evidence="8 11" id="KW-1133">Transmembrane helix</keyword>